<dbReference type="EC" id="1.6.5.-" evidence="6"/>
<dbReference type="SUPFAM" id="SSF52218">
    <property type="entry name" value="Flavoproteins"/>
    <property type="match status" value="1"/>
</dbReference>
<dbReference type="GO" id="GO:0009055">
    <property type="term" value="F:electron transfer activity"/>
    <property type="evidence" value="ECO:0007669"/>
    <property type="project" value="UniProtKB-UniRule"/>
</dbReference>
<evidence type="ECO:0000256" key="4">
    <source>
        <dbReference type="ARBA" id="ARBA00023027"/>
    </source>
</evidence>
<reference evidence="8" key="1">
    <citation type="submission" date="2020-08" db="EMBL/GenBank/DDBJ databases">
        <title>Sulfitobacter aestuariivivens sp. nov., isolated from a tidal flat.</title>
        <authorList>
            <person name="Park S."/>
            <person name="Yoon J.-H."/>
        </authorList>
    </citation>
    <scope>NUCLEOTIDE SEQUENCE</scope>
    <source>
        <strain evidence="8">TSTF-M16</strain>
    </source>
</reference>
<keyword evidence="4 6" id="KW-0520">NAD</keyword>
<comment type="function">
    <text evidence="6">Quinone reductase that provides resistance to thiol-specific stress caused by electrophilic quinones.</text>
</comment>
<dbReference type="Gene3D" id="3.40.50.360">
    <property type="match status" value="1"/>
</dbReference>
<feature type="binding site" evidence="6">
    <location>
        <position position="9"/>
    </location>
    <ligand>
        <name>FMN</name>
        <dbReference type="ChEBI" id="CHEBI:58210"/>
    </ligand>
</feature>
<evidence type="ECO:0000313" key="9">
    <source>
        <dbReference type="Proteomes" id="UP000635142"/>
    </source>
</evidence>
<dbReference type="GO" id="GO:0016655">
    <property type="term" value="F:oxidoreductase activity, acting on NAD(P)H, quinone or similar compound as acceptor"/>
    <property type="evidence" value="ECO:0007669"/>
    <property type="project" value="InterPro"/>
</dbReference>
<evidence type="ECO:0000256" key="1">
    <source>
        <dbReference type="ARBA" id="ARBA00022630"/>
    </source>
</evidence>
<dbReference type="InterPro" id="IPR023048">
    <property type="entry name" value="NADH:quinone_OxRdtase_FMN_depd"/>
</dbReference>
<evidence type="ECO:0000256" key="5">
    <source>
        <dbReference type="ARBA" id="ARBA00048542"/>
    </source>
</evidence>
<keyword evidence="1 6" id="KW-0285">Flavoprotein</keyword>
<evidence type="ECO:0000313" key="8">
    <source>
        <dbReference type="EMBL" id="MBD3664651.1"/>
    </source>
</evidence>
<dbReference type="RefSeq" id="WP_191075672.1">
    <property type="nucleotide sequence ID" value="NZ_JACTAG010000002.1"/>
</dbReference>
<evidence type="ECO:0000256" key="2">
    <source>
        <dbReference type="ARBA" id="ARBA00022643"/>
    </source>
</evidence>
<dbReference type="EC" id="1.7.1.17" evidence="6"/>
<evidence type="ECO:0000259" key="7">
    <source>
        <dbReference type="Pfam" id="PF02525"/>
    </source>
</evidence>
<keyword evidence="3 6" id="KW-0560">Oxidoreductase</keyword>
<accession>A0A927D8D9</accession>
<keyword evidence="2 6" id="KW-0288">FMN</keyword>
<comment type="subunit">
    <text evidence="6">Homodimer.</text>
</comment>
<comment type="caution">
    <text evidence="6">Lacks conserved residue(s) required for the propagation of feature annotation.</text>
</comment>
<dbReference type="InterPro" id="IPR029039">
    <property type="entry name" value="Flavoprotein-like_sf"/>
</dbReference>
<name>A0A927D8D9_9RHOB</name>
<protein>
    <recommendedName>
        <fullName evidence="6">FMN dependent NADH:quinone oxidoreductase</fullName>
        <ecNumber evidence="6">1.6.5.-</ecNumber>
    </recommendedName>
    <alternativeName>
        <fullName evidence="6">Azo-dye reductase</fullName>
    </alternativeName>
    <alternativeName>
        <fullName evidence="6">FMN-dependent NADH-azo compound oxidoreductase</fullName>
    </alternativeName>
    <alternativeName>
        <fullName evidence="6">FMN-dependent NADH-azoreductase</fullName>
        <ecNumber evidence="6">1.7.1.17</ecNumber>
    </alternativeName>
</protein>
<dbReference type="InterPro" id="IPR003680">
    <property type="entry name" value="Flavodoxin_fold"/>
</dbReference>
<comment type="cofactor">
    <cofactor evidence="6">
        <name>FMN</name>
        <dbReference type="ChEBI" id="CHEBI:58210"/>
    </cofactor>
    <text evidence="6">Binds 1 FMN per subunit.</text>
</comment>
<dbReference type="GO" id="GO:0010181">
    <property type="term" value="F:FMN binding"/>
    <property type="evidence" value="ECO:0007669"/>
    <property type="project" value="UniProtKB-UniRule"/>
</dbReference>
<dbReference type="GO" id="GO:0016652">
    <property type="term" value="F:oxidoreductase activity, acting on NAD(P)H as acceptor"/>
    <property type="evidence" value="ECO:0007669"/>
    <property type="project" value="UniProtKB-UniRule"/>
</dbReference>
<organism evidence="8 9">
    <name type="scientific">Sulfitobacter aestuariivivens</name>
    <dbReference type="NCBI Taxonomy" id="2766981"/>
    <lineage>
        <taxon>Bacteria</taxon>
        <taxon>Pseudomonadati</taxon>
        <taxon>Pseudomonadota</taxon>
        <taxon>Alphaproteobacteria</taxon>
        <taxon>Rhodobacterales</taxon>
        <taxon>Roseobacteraceae</taxon>
        <taxon>Sulfitobacter</taxon>
    </lineage>
</organism>
<dbReference type="PANTHER" id="PTHR43741">
    <property type="entry name" value="FMN-DEPENDENT NADH-AZOREDUCTASE 1"/>
    <property type="match status" value="1"/>
</dbReference>
<comment type="caution">
    <text evidence="8">The sequence shown here is derived from an EMBL/GenBank/DDBJ whole genome shotgun (WGS) entry which is preliminary data.</text>
</comment>
<comment type="catalytic activity">
    <reaction evidence="6">
        <text>2 a quinone + NADH + H(+) = 2 a 1,4-benzosemiquinone + NAD(+)</text>
        <dbReference type="Rhea" id="RHEA:65952"/>
        <dbReference type="ChEBI" id="CHEBI:15378"/>
        <dbReference type="ChEBI" id="CHEBI:57540"/>
        <dbReference type="ChEBI" id="CHEBI:57945"/>
        <dbReference type="ChEBI" id="CHEBI:132124"/>
        <dbReference type="ChEBI" id="CHEBI:134225"/>
    </reaction>
</comment>
<feature type="domain" description="Flavodoxin-like fold" evidence="7">
    <location>
        <begin position="1"/>
        <end position="187"/>
    </location>
</feature>
<sequence length="194" mass="20458">MTILRIDSSVNTKTSVTRSLTDRIIATLGDADVLTRDLSKSPVPQITESWAEARIVPPADRSPAQHAELALSDALVAELEAADTIVIGLPVYNFSVPASLKAWIDQVARVGVTFRYTPDGPVGLLKGKRVILAVASGGTAVGSDIDFATGYMQHVLGFLGIKDVTVIAADALATEPEKTLARAHAQIDGLRMAA</sequence>
<comment type="function">
    <text evidence="6">Also exhibits azoreductase activity. Catalyzes the reductive cleavage of the azo bond in aromatic azo compounds to the corresponding amines.</text>
</comment>
<evidence type="ECO:0000256" key="3">
    <source>
        <dbReference type="ARBA" id="ARBA00023002"/>
    </source>
</evidence>
<dbReference type="Pfam" id="PF02525">
    <property type="entry name" value="Flavodoxin_2"/>
    <property type="match status" value="1"/>
</dbReference>
<dbReference type="HAMAP" id="MF_01216">
    <property type="entry name" value="Azoreductase_type1"/>
    <property type="match status" value="1"/>
</dbReference>
<gene>
    <name evidence="6" type="primary">azoR</name>
    <name evidence="8" type="ORF">H9Q16_12015</name>
</gene>
<comment type="similarity">
    <text evidence="6">Belongs to the azoreductase type 1 family.</text>
</comment>
<dbReference type="InterPro" id="IPR050104">
    <property type="entry name" value="FMN-dep_NADH:Q_OxRdtase_AzoR1"/>
</dbReference>
<dbReference type="PANTHER" id="PTHR43741:SF4">
    <property type="entry name" value="FMN-DEPENDENT NADH:QUINONE OXIDOREDUCTASE"/>
    <property type="match status" value="1"/>
</dbReference>
<proteinExistence type="inferred from homology"/>
<dbReference type="AlphaFoldDB" id="A0A927D8D9"/>
<dbReference type="EMBL" id="JACTAG010000002">
    <property type="protein sequence ID" value="MBD3664651.1"/>
    <property type="molecule type" value="Genomic_DNA"/>
</dbReference>
<keyword evidence="9" id="KW-1185">Reference proteome</keyword>
<evidence type="ECO:0000256" key="6">
    <source>
        <dbReference type="HAMAP-Rule" id="MF_01216"/>
    </source>
</evidence>
<dbReference type="Proteomes" id="UP000635142">
    <property type="component" value="Unassembled WGS sequence"/>
</dbReference>
<comment type="catalytic activity">
    <reaction evidence="5">
        <text>N,N-dimethyl-1,4-phenylenediamine + anthranilate + 2 NAD(+) = 2-(4-dimethylaminophenyl)diazenylbenzoate + 2 NADH + 2 H(+)</text>
        <dbReference type="Rhea" id="RHEA:55872"/>
        <dbReference type="ChEBI" id="CHEBI:15378"/>
        <dbReference type="ChEBI" id="CHEBI:15783"/>
        <dbReference type="ChEBI" id="CHEBI:16567"/>
        <dbReference type="ChEBI" id="CHEBI:57540"/>
        <dbReference type="ChEBI" id="CHEBI:57945"/>
        <dbReference type="ChEBI" id="CHEBI:71579"/>
        <dbReference type="EC" id="1.7.1.17"/>
    </reaction>
    <physiologicalReaction direction="right-to-left" evidence="5">
        <dbReference type="Rhea" id="RHEA:55874"/>
    </physiologicalReaction>
</comment>